<sequence>MKKRCQKQDISPELHNLAVPGVTAEYDLSDQLTRFFTLFLNNEQEDSPASNPSKPDPRLSSNATTYFFFFGIKDCGSTDVDDLEAIIETIFDAVHDLYVKAGARNFVLVDSFHP</sequence>
<dbReference type="OrthoDB" id="1600564at2759"/>
<evidence type="ECO:0000313" key="2">
    <source>
        <dbReference type="Proteomes" id="UP000308730"/>
    </source>
</evidence>
<dbReference type="AlphaFoldDB" id="A0A4S4MKP3"/>
<gene>
    <name evidence="1" type="ORF">EUX98_g7770</name>
</gene>
<proteinExistence type="predicted"/>
<evidence type="ECO:0000313" key="1">
    <source>
        <dbReference type="EMBL" id="THH26416.1"/>
    </source>
</evidence>
<dbReference type="Proteomes" id="UP000308730">
    <property type="component" value="Unassembled WGS sequence"/>
</dbReference>
<comment type="caution">
    <text evidence="1">The sequence shown here is derived from an EMBL/GenBank/DDBJ whole genome shotgun (WGS) entry which is preliminary data.</text>
</comment>
<dbReference type="EMBL" id="SGPM01000351">
    <property type="protein sequence ID" value="THH26416.1"/>
    <property type="molecule type" value="Genomic_DNA"/>
</dbReference>
<accession>A0A4S4MKP3</accession>
<reference evidence="1 2" key="1">
    <citation type="submission" date="2019-02" db="EMBL/GenBank/DDBJ databases">
        <title>Genome sequencing of the rare red list fungi Antrodiella citrinella (Flaviporus citrinellus).</title>
        <authorList>
            <person name="Buettner E."/>
            <person name="Kellner H."/>
        </authorList>
    </citation>
    <scope>NUCLEOTIDE SEQUENCE [LARGE SCALE GENOMIC DNA]</scope>
    <source>
        <strain evidence="1 2">DSM 108506</strain>
    </source>
</reference>
<protein>
    <submittedName>
        <fullName evidence="1">Uncharacterized protein</fullName>
    </submittedName>
</protein>
<name>A0A4S4MKP3_9APHY</name>
<keyword evidence="2" id="KW-1185">Reference proteome</keyword>
<organism evidence="1 2">
    <name type="scientific">Antrodiella citrinella</name>
    <dbReference type="NCBI Taxonomy" id="2447956"/>
    <lineage>
        <taxon>Eukaryota</taxon>
        <taxon>Fungi</taxon>
        <taxon>Dikarya</taxon>
        <taxon>Basidiomycota</taxon>
        <taxon>Agaricomycotina</taxon>
        <taxon>Agaricomycetes</taxon>
        <taxon>Polyporales</taxon>
        <taxon>Steccherinaceae</taxon>
        <taxon>Antrodiella</taxon>
    </lineage>
</organism>